<evidence type="ECO:0000256" key="1">
    <source>
        <dbReference type="SAM" id="Phobius"/>
    </source>
</evidence>
<keyword evidence="1" id="KW-1133">Transmembrane helix</keyword>
<keyword evidence="1" id="KW-0812">Transmembrane</keyword>
<feature type="transmembrane region" description="Helical" evidence="1">
    <location>
        <begin position="12"/>
        <end position="33"/>
    </location>
</feature>
<reference evidence="2" key="2">
    <citation type="journal article" date="2015" name="Data Brief">
        <title>Shoot transcriptome of the giant reed, Arundo donax.</title>
        <authorList>
            <person name="Barrero R.A."/>
            <person name="Guerrero F.D."/>
            <person name="Moolhuijzen P."/>
            <person name="Goolsby J.A."/>
            <person name="Tidwell J."/>
            <person name="Bellgard S.E."/>
            <person name="Bellgard M.I."/>
        </authorList>
    </citation>
    <scope>NUCLEOTIDE SEQUENCE</scope>
    <source>
        <tissue evidence="2">Shoot tissue taken approximately 20 cm above the soil surface</tissue>
    </source>
</reference>
<dbReference type="AlphaFoldDB" id="A0A0A9EMD9"/>
<name>A0A0A9EMD9_ARUDO</name>
<proteinExistence type="predicted"/>
<protein>
    <submittedName>
        <fullName evidence="2">Uncharacterized protein</fullName>
    </submittedName>
</protein>
<reference evidence="2" key="1">
    <citation type="submission" date="2014-09" db="EMBL/GenBank/DDBJ databases">
        <authorList>
            <person name="Magalhaes I.L.F."/>
            <person name="Oliveira U."/>
            <person name="Santos F.R."/>
            <person name="Vidigal T.H.D.A."/>
            <person name="Brescovit A.D."/>
            <person name="Santos A.J."/>
        </authorList>
    </citation>
    <scope>NUCLEOTIDE SEQUENCE</scope>
    <source>
        <tissue evidence="2">Shoot tissue taken approximately 20 cm above the soil surface</tissue>
    </source>
</reference>
<sequence>MSEKSLLRLVRNFDPNGCMIGAGPILAAFYPYFFL</sequence>
<evidence type="ECO:0000313" key="2">
    <source>
        <dbReference type="EMBL" id="JAE00134.1"/>
    </source>
</evidence>
<accession>A0A0A9EMD9</accession>
<keyword evidence="1" id="KW-0472">Membrane</keyword>
<organism evidence="2">
    <name type="scientific">Arundo donax</name>
    <name type="common">Giant reed</name>
    <name type="synonym">Donax arundinaceus</name>
    <dbReference type="NCBI Taxonomy" id="35708"/>
    <lineage>
        <taxon>Eukaryota</taxon>
        <taxon>Viridiplantae</taxon>
        <taxon>Streptophyta</taxon>
        <taxon>Embryophyta</taxon>
        <taxon>Tracheophyta</taxon>
        <taxon>Spermatophyta</taxon>
        <taxon>Magnoliopsida</taxon>
        <taxon>Liliopsida</taxon>
        <taxon>Poales</taxon>
        <taxon>Poaceae</taxon>
        <taxon>PACMAD clade</taxon>
        <taxon>Arundinoideae</taxon>
        <taxon>Arundineae</taxon>
        <taxon>Arundo</taxon>
    </lineage>
</organism>
<dbReference type="EMBL" id="GBRH01197762">
    <property type="protein sequence ID" value="JAE00134.1"/>
    <property type="molecule type" value="Transcribed_RNA"/>
</dbReference>